<dbReference type="Pfam" id="PF07510">
    <property type="entry name" value="GmrSD_C"/>
    <property type="match status" value="1"/>
</dbReference>
<dbReference type="OrthoDB" id="9798761at2"/>
<proteinExistence type="predicted"/>
<evidence type="ECO:0000259" key="2">
    <source>
        <dbReference type="Pfam" id="PF07510"/>
    </source>
</evidence>
<feature type="domain" description="GmrSD restriction endonucleases N-terminal" evidence="1">
    <location>
        <begin position="10"/>
        <end position="216"/>
    </location>
</feature>
<name>I7KMD8_9LACO</name>
<dbReference type="STRING" id="1423790.BN53_07940"/>
<dbReference type="Pfam" id="PF03235">
    <property type="entry name" value="GmrSD_N"/>
    <property type="match status" value="1"/>
</dbReference>
<reference evidence="3 4" key="1">
    <citation type="submission" date="2012-06" db="EMBL/GenBank/DDBJ databases">
        <title>Draft Genome Sequence of Lactobacillus pasteurii CRBIP 24.76T.</title>
        <authorList>
            <person name="Cousin S."/>
            <person name="Bouchier C."/>
            <person name="Loux V."/>
            <person name="Ma L."/>
            <person name="Creno S."/>
            <person name="Bizet C."/>
            <person name="Clermont D."/>
        </authorList>
    </citation>
    <scope>NUCLEOTIDE SEQUENCE [LARGE SCALE GENOMIC DNA]</scope>
    <source>
        <strain evidence="4">CRBIP 24.76T</strain>
    </source>
</reference>
<gene>
    <name evidence="3" type="ORF">BN53_07940</name>
</gene>
<evidence type="ECO:0000259" key="1">
    <source>
        <dbReference type="Pfam" id="PF03235"/>
    </source>
</evidence>
<dbReference type="RefSeq" id="WP_009560575.1">
    <property type="nucleotide sequence ID" value="NZ_AYZN01000001.1"/>
</dbReference>
<evidence type="ECO:0000313" key="3">
    <source>
        <dbReference type="EMBL" id="CCI86009.1"/>
    </source>
</evidence>
<dbReference type="eggNOG" id="COG1479">
    <property type="taxonomic scope" value="Bacteria"/>
</dbReference>
<dbReference type="PANTHER" id="PTHR35149:SF2">
    <property type="entry name" value="DUF262 DOMAIN-CONTAINING PROTEIN"/>
    <property type="match status" value="1"/>
</dbReference>
<evidence type="ECO:0008006" key="5">
    <source>
        <dbReference type="Google" id="ProtNLM"/>
    </source>
</evidence>
<protein>
    <recommendedName>
        <fullName evidence="5">DUF262 domain-containing protein</fullName>
    </recommendedName>
</protein>
<feature type="domain" description="GmrSD restriction endonucleases C-terminal" evidence="2">
    <location>
        <begin position="397"/>
        <end position="527"/>
    </location>
</feature>
<dbReference type="PANTHER" id="PTHR35149">
    <property type="entry name" value="SLL5132 PROTEIN"/>
    <property type="match status" value="1"/>
</dbReference>
<dbReference type="InterPro" id="IPR011089">
    <property type="entry name" value="GmrSD_C"/>
</dbReference>
<sequence length="657" mass="76407">MKADSIHLFDFLRNGSRTIFEIPVFQRNYEWGEQQCDQLFKDLVTAAESGQDHFIGAIVYVTETGKEMSHIYRIIDGQQRMMSLTLLLKALADVDEQKREEIKEEYLTNKYFDENNHLKLKPVEHDLEAFQAVMEDKIDQYAQPSKVIENYQYFKKKIQAASLSSSELIDALNHFNMVYIELTNGVQDENPQVIFESLNSTGVSLSASDLVRNFLLMELDSESQARLYKEYWAKMEQIFTTNTFAEFVRNYLIMKTHKKINKGKIYPLYKSFYQTAGLNSEDALKDLYRFAVFYRQLMHAETGNQTLDEILNNINIMDSKVIYPYLLMMLDMAATGETTIETVIEVAKIFESFLFRLKACDRSTNFLNGIVVSLCDKDKAENDYRRRLLYMLSLRFPDDKELAESLMEVNLYKQRNLAKLALVVLEKSRTKETIDFEDAQVEHIMPQRLNNDWRLEVQNADKVNEEFGGVIGNLALTKYNQEMSNKVYSKKKEQYINSNVTLTREIAINYPEWNKESIIDRTQKLTQELISIFPKPSDKVRVEELSGEHAITESVDITGKKPTRITISDEDIQLDSWRKMLIGFMEYIWNLDSRNYEKIRNDSSLNKMLFEGNRRSPERLDNGVVIETNFSASVILAIIAKIAEICDIADEVSYTVK</sequence>
<organism evidence="3 4">
    <name type="scientific">Lactobacillus pasteurii DSM 23907 = CRBIP 24.76</name>
    <dbReference type="NCBI Taxonomy" id="1423790"/>
    <lineage>
        <taxon>Bacteria</taxon>
        <taxon>Bacillati</taxon>
        <taxon>Bacillota</taxon>
        <taxon>Bacilli</taxon>
        <taxon>Lactobacillales</taxon>
        <taxon>Lactobacillaceae</taxon>
        <taxon>Lactobacillus</taxon>
    </lineage>
</organism>
<accession>I7KMD8</accession>
<evidence type="ECO:0000313" key="4">
    <source>
        <dbReference type="Proteomes" id="UP000009311"/>
    </source>
</evidence>
<dbReference type="InterPro" id="IPR004919">
    <property type="entry name" value="GmrSD_N"/>
</dbReference>
<keyword evidence="4" id="KW-1185">Reference proteome</keyword>
<dbReference type="AlphaFoldDB" id="I7KMD8"/>
<dbReference type="EMBL" id="CAKD01000024">
    <property type="protein sequence ID" value="CCI86009.1"/>
    <property type="molecule type" value="Genomic_DNA"/>
</dbReference>
<comment type="caution">
    <text evidence="3">The sequence shown here is derived from an EMBL/GenBank/DDBJ whole genome shotgun (WGS) entry which is preliminary data.</text>
</comment>
<dbReference type="Proteomes" id="UP000009311">
    <property type="component" value="Unassembled WGS sequence"/>
</dbReference>
<dbReference type="PATRIC" id="fig|1423790.3.peg.606"/>